<feature type="region of interest" description="Disordered" evidence="2">
    <location>
        <begin position="197"/>
        <end position="226"/>
    </location>
</feature>
<dbReference type="GO" id="GO:0000785">
    <property type="term" value="C:chromatin"/>
    <property type="evidence" value="ECO:0007669"/>
    <property type="project" value="TreeGrafter"/>
</dbReference>
<comment type="caution">
    <text evidence="3">The sequence shown here is derived from an EMBL/GenBank/DDBJ whole genome shotgun (WGS) entry which is preliminary data.</text>
</comment>
<dbReference type="SUPFAM" id="SSF50978">
    <property type="entry name" value="WD40 repeat-like"/>
    <property type="match status" value="1"/>
</dbReference>
<evidence type="ECO:0000313" key="3">
    <source>
        <dbReference type="EMBL" id="KAF9537977.1"/>
    </source>
</evidence>
<dbReference type="SMART" id="SM00320">
    <property type="entry name" value="WD40"/>
    <property type="match status" value="2"/>
</dbReference>
<keyword evidence="4" id="KW-1185">Reference proteome</keyword>
<dbReference type="GO" id="GO:0005634">
    <property type="term" value="C:nucleus"/>
    <property type="evidence" value="ECO:0007669"/>
    <property type="project" value="InterPro"/>
</dbReference>
<sequence>QQLTLGTRNSVALWDRRSNEPSLELFPVASSEGPFSRSMTVAYSPCGQFLASSTEDHIVHLWHRHSIRGNIESWSCVVTLRVFSEPVVSLSWNPVIPTEFITASMDGSVRVWRISRNDRAVVVKMLWGTNLRRLCCAGVVLKGATGLRPIYRKLLAQRRAFDRGLSLDDNGSDDGSQDDDGFEYGFYDGFYDGSNDYDGFDDWLEEGDGFDDGSDDGSDDESEDEE</sequence>
<proteinExistence type="predicted"/>
<dbReference type="GO" id="GO:0006338">
    <property type="term" value="P:chromatin remodeling"/>
    <property type="evidence" value="ECO:0007669"/>
    <property type="project" value="TreeGrafter"/>
</dbReference>
<dbReference type="GO" id="GO:0031491">
    <property type="term" value="F:nucleosome binding"/>
    <property type="evidence" value="ECO:0007669"/>
    <property type="project" value="TreeGrafter"/>
</dbReference>
<organism evidence="3 4">
    <name type="scientific">Mortierella hygrophila</name>
    <dbReference type="NCBI Taxonomy" id="979708"/>
    <lineage>
        <taxon>Eukaryota</taxon>
        <taxon>Fungi</taxon>
        <taxon>Fungi incertae sedis</taxon>
        <taxon>Mucoromycota</taxon>
        <taxon>Mortierellomycotina</taxon>
        <taxon>Mortierellomycetes</taxon>
        <taxon>Mortierellales</taxon>
        <taxon>Mortierellaceae</taxon>
        <taxon>Mortierella</taxon>
    </lineage>
</organism>
<evidence type="ECO:0000313" key="4">
    <source>
        <dbReference type="Proteomes" id="UP000723463"/>
    </source>
</evidence>
<evidence type="ECO:0000256" key="2">
    <source>
        <dbReference type="SAM" id="MobiDB-lite"/>
    </source>
</evidence>
<dbReference type="PANTHER" id="PTHR13831:SF0">
    <property type="entry name" value="PROTEIN HIRA"/>
    <property type="match status" value="1"/>
</dbReference>
<reference evidence="3" key="1">
    <citation type="journal article" date="2020" name="Fungal Divers.">
        <title>Resolving the Mortierellaceae phylogeny through synthesis of multi-gene phylogenetics and phylogenomics.</title>
        <authorList>
            <person name="Vandepol N."/>
            <person name="Liber J."/>
            <person name="Desiro A."/>
            <person name="Na H."/>
            <person name="Kennedy M."/>
            <person name="Barry K."/>
            <person name="Grigoriev I.V."/>
            <person name="Miller A.N."/>
            <person name="O'Donnell K."/>
            <person name="Stajich J.E."/>
            <person name="Bonito G."/>
        </authorList>
    </citation>
    <scope>NUCLEOTIDE SEQUENCE</scope>
    <source>
        <strain evidence="3">NRRL 2591</strain>
    </source>
</reference>
<dbReference type="Proteomes" id="UP000723463">
    <property type="component" value="Unassembled WGS sequence"/>
</dbReference>
<dbReference type="InterPro" id="IPR001680">
    <property type="entry name" value="WD40_rpt"/>
</dbReference>
<dbReference type="AlphaFoldDB" id="A0A9P6EYH5"/>
<gene>
    <name evidence="3" type="ORF">EC957_007401</name>
</gene>
<dbReference type="InterPro" id="IPR015943">
    <property type="entry name" value="WD40/YVTN_repeat-like_dom_sf"/>
</dbReference>
<accession>A0A9P6EYH5</accession>
<dbReference type="Pfam" id="PF00400">
    <property type="entry name" value="WD40"/>
    <property type="match status" value="2"/>
</dbReference>
<dbReference type="InterPro" id="IPR031120">
    <property type="entry name" value="HIR1-like"/>
</dbReference>
<feature type="non-terminal residue" evidence="3">
    <location>
        <position position="1"/>
    </location>
</feature>
<dbReference type="EMBL" id="JAAAXW010000344">
    <property type="protein sequence ID" value="KAF9537977.1"/>
    <property type="molecule type" value="Genomic_DNA"/>
</dbReference>
<dbReference type="InterPro" id="IPR036322">
    <property type="entry name" value="WD40_repeat_dom_sf"/>
</dbReference>
<dbReference type="PROSITE" id="PS50082">
    <property type="entry name" value="WD_REPEATS_2"/>
    <property type="match status" value="1"/>
</dbReference>
<feature type="repeat" description="WD" evidence="1">
    <location>
        <begin position="80"/>
        <end position="122"/>
    </location>
</feature>
<protein>
    <recommendedName>
        <fullName evidence="5">WD_REPEATS_REGION domain-containing protein</fullName>
    </recommendedName>
</protein>
<dbReference type="Gene3D" id="2.130.10.10">
    <property type="entry name" value="YVTN repeat-like/Quinoprotein amine dehydrogenase"/>
    <property type="match status" value="1"/>
</dbReference>
<evidence type="ECO:0008006" key="5">
    <source>
        <dbReference type="Google" id="ProtNLM"/>
    </source>
</evidence>
<keyword evidence="1" id="KW-0853">WD repeat</keyword>
<evidence type="ECO:0000256" key="1">
    <source>
        <dbReference type="PROSITE-ProRule" id="PRU00221"/>
    </source>
</evidence>
<dbReference type="GO" id="GO:0006351">
    <property type="term" value="P:DNA-templated transcription"/>
    <property type="evidence" value="ECO:0007669"/>
    <property type="project" value="InterPro"/>
</dbReference>
<dbReference type="PANTHER" id="PTHR13831">
    <property type="entry name" value="MEMBER OF THE HIR1 FAMILY OF WD-REPEAT PROTEINS"/>
    <property type="match status" value="1"/>
</dbReference>
<dbReference type="GO" id="GO:0000417">
    <property type="term" value="C:HIR complex"/>
    <property type="evidence" value="ECO:0007669"/>
    <property type="project" value="TreeGrafter"/>
</dbReference>
<name>A0A9P6EYH5_9FUNG</name>
<feature type="compositionally biased region" description="Acidic residues" evidence="2">
    <location>
        <begin position="198"/>
        <end position="226"/>
    </location>
</feature>